<evidence type="ECO:0000313" key="1">
    <source>
        <dbReference type="EMBL" id="CVI57578.1"/>
    </source>
</evidence>
<dbReference type="EMBL" id="FCNP01000030">
    <property type="protein sequence ID" value="CVI57578.1"/>
    <property type="molecule type" value="Genomic_DNA"/>
</dbReference>
<comment type="caution">
    <text evidence="1">The sequence shown here is derived from an EMBL/GenBank/DDBJ whole genome shotgun (WGS) entry which is preliminary data.</text>
</comment>
<protein>
    <submittedName>
        <fullName evidence="1">Uncharacterized protein</fullName>
    </submittedName>
</protein>
<dbReference type="AlphaFoldDB" id="A0A1S7TSI9"/>
<proteinExistence type="predicted"/>
<name>A0A1S7TSI9_9HYPH</name>
<gene>
    <name evidence="1" type="ORF">AGR7A_Lc10273</name>
</gene>
<organism evidence="1 2">
    <name type="scientific">Agrobacterium deltaense NCPPB 1641</name>
    <dbReference type="NCBI Taxonomy" id="1183425"/>
    <lineage>
        <taxon>Bacteria</taxon>
        <taxon>Pseudomonadati</taxon>
        <taxon>Pseudomonadota</taxon>
        <taxon>Alphaproteobacteria</taxon>
        <taxon>Hyphomicrobiales</taxon>
        <taxon>Rhizobiaceae</taxon>
        <taxon>Rhizobium/Agrobacterium group</taxon>
        <taxon>Agrobacterium</taxon>
    </lineage>
</organism>
<evidence type="ECO:0000313" key="2">
    <source>
        <dbReference type="Proteomes" id="UP000192140"/>
    </source>
</evidence>
<sequence length="101" mass="11021">MNAPASTAKALFVSVFASAKNALEPLLSTNQQTALIIQSGSFTPGHPALHRLFANPKKSQQTEIAHIFSGSVSKILSKSRHTSSQLRIFAVEILFSNSWRR</sequence>
<reference evidence="1" key="1">
    <citation type="submission" date="2016-01" db="EMBL/GenBank/DDBJ databases">
        <authorList>
            <person name="Regsiter A."/>
            <person name="william w."/>
        </authorList>
    </citation>
    <scope>NUCLEOTIDE SEQUENCE</scope>
    <source>
        <strain evidence="1">NCPPB 1641</strain>
    </source>
</reference>
<keyword evidence="2" id="KW-1185">Reference proteome</keyword>
<dbReference type="Proteomes" id="UP000192140">
    <property type="component" value="Unassembled WGS sequence"/>
</dbReference>
<accession>A0A1S7TSI9</accession>